<protein>
    <submittedName>
        <fullName evidence="2">Uncharacterized protein</fullName>
    </submittedName>
</protein>
<dbReference type="EMBL" id="GL379817">
    <property type="protein sequence ID" value="EGT46308.1"/>
    <property type="molecule type" value="Genomic_DNA"/>
</dbReference>
<evidence type="ECO:0000313" key="3">
    <source>
        <dbReference type="Proteomes" id="UP000008068"/>
    </source>
</evidence>
<evidence type="ECO:0000313" key="2">
    <source>
        <dbReference type="EMBL" id="EGT46308.1"/>
    </source>
</evidence>
<dbReference type="FunCoup" id="G0MWP0">
    <property type="interactions" value="1515"/>
</dbReference>
<keyword evidence="1" id="KW-1133">Transmembrane helix</keyword>
<organism evidence="3">
    <name type="scientific">Caenorhabditis brenneri</name>
    <name type="common">Nematode worm</name>
    <dbReference type="NCBI Taxonomy" id="135651"/>
    <lineage>
        <taxon>Eukaryota</taxon>
        <taxon>Metazoa</taxon>
        <taxon>Ecdysozoa</taxon>
        <taxon>Nematoda</taxon>
        <taxon>Chromadorea</taxon>
        <taxon>Rhabditida</taxon>
        <taxon>Rhabditina</taxon>
        <taxon>Rhabditomorpha</taxon>
        <taxon>Rhabditoidea</taxon>
        <taxon>Rhabditidae</taxon>
        <taxon>Peloderinae</taxon>
        <taxon>Caenorhabditis</taxon>
    </lineage>
</organism>
<dbReference type="HOGENOM" id="CLU_091113_0_0_1"/>
<dbReference type="InParanoid" id="G0MWP0"/>
<feature type="transmembrane region" description="Helical" evidence="1">
    <location>
        <begin position="70"/>
        <end position="87"/>
    </location>
</feature>
<dbReference type="eggNOG" id="ENOG502R8M8">
    <property type="taxonomic scope" value="Eukaryota"/>
</dbReference>
<keyword evidence="3" id="KW-1185">Reference proteome</keyword>
<keyword evidence="1" id="KW-0812">Transmembrane</keyword>
<proteinExistence type="predicted"/>
<reference evidence="3" key="1">
    <citation type="submission" date="2011-07" db="EMBL/GenBank/DDBJ databases">
        <authorList>
            <consortium name="Caenorhabditis brenneri Sequencing and Analysis Consortium"/>
            <person name="Wilson R.K."/>
        </authorList>
    </citation>
    <scope>NUCLEOTIDE SEQUENCE [LARGE SCALE GENOMIC DNA]</scope>
    <source>
        <strain evidence="3">PB2801</strain>
    </source>
</reference>
<dbReference type="AlphaFoldDB" id="G0MWP0"/>
<accession>G0MWP0</accession>
<dbReference type="Proteomes" id="UP000008068">
    <property type="component" value="Unassembled WGS sequence"/>
</dbReference>
<dbReference type="OrthoDB" id="5831636at2759"/>
<evidence type="ECO:0000256" key="1">
    <source>
        <dbReference type="SAM" id="Phobius"/>
    </source>
</evidence>
<feature type="transmembrane region" description="Helical" evidence="1">
    <location>
        <begin position="30"/>
        <end position="50"/>
    </location>
</feature>
<keyword evidence="1" id="KW-0472">Membrane</keyword>
<gene>
    <name evidence="2" type="ORF">CAEBREN_29229</name>
</gene>
<sequence length="191" mass="22324">MVNGTNFKLYGELPVFRPTRHCCGIIQNPFLASFFFMSSALVGVFVWSLTNPQITTPEYRLAVRKGVSNALLALFHGYYTYVIFCLWEDTRKKRLTEEFIARQHMIDDVCEEMMWEEEEAKNYAEMSFHRNFPMSGIYQAEDGSLYTYSQSSDCSVSLCSAEITINTMYQAYQQDRRFVTFYEDDGHCGYY</sequence>
<name>G0MWP0_CAEBE</name>